<feature type="compositionally biased region" description="Low complexity" evidence="9">
    <location>
        <begin position="489"/>
        <end position="507"/>
    </location>
</feature>
<dbReference type="GO" id="GO:0042393">
    <property type="term" value="F:histone binding"/>
    <property type="evidence" value="ECO:0007669"/>
    <property type="project" value="TreeGrafter"/>
</dbReference>
<dbReference type="InterPro" id="IPR000433">
    <property type="entry name" value="Znf_ZZ"/>
</dbReference>
<dbReference type="GO" id="GO:0045893">
    <property type="term" value="P:positive regulation of DNA-templated transcription"/>
    <property type="evidence" value="ECO:0007669"/>
    <property type="project" value="TreeGrafter"/>
</dbReference>
<evidence type="ECO:0008006" key="15">
    <source>
        <dbReference type="Google" id="ProtNLM"/>
    </source>
</evidence>
<dbReference type="Gene3D" id="1.10.10.10">
    <property type="entry name" value="Winged helix-like DNA-binding domain superfamily/Winged helix DNA-binding domain"/>
    <property type="match status" value="1"/>
</dbReference>
<dbReference type="Gene3D" id="1.10.10.60">
    <property type="entry name" value="Homeodomain-like"/>
    <property type="match status" value="1"/>
</dbReference>
<evidence type="ECO:0000256" key="4">
    <source>
        <dbReference type="ARBA" id="ARBA00023015"/>
    </source>
</evidence>
<evidence type="ECO:0000256" key="3">
    <source>
        <dbReference type="ARBA" id="ARBA00022833"/>
    </source>
</evidence>
<proteinExistence type="predicted"/>
<dbReference type="InterPro" id="IPR009057">
    <property type="entry name" value="Homeodomain-like_sf"/>
</dbReference>
<dbReference type="EMBL" id="QPFP01000010">
    <property type="protein sequence ID" value="TEB34076.1"/>
    <property type="molecule type" value="Genomic_DNA"/>
</dbReference>
<dbReference type="Pfam" id="PF00249">
    <property type="entry name" value="Myb_DNA-binding"/>
    <property type="match status" value="1"/>
</dbReference>
<evidence type="ECO:0000256" key="7">
    <source>
        <dbReference type="ARBA" id="ARBA00023242"/>
    </source>
</evidence>
<dbReference type="InterPro" id="IPR036388">
    <property type="entry name" value="WH-like_DNA-bd_sf"/>
</dbReference>
<protein>
    <recommendedName>
        <fullName evidence="15">SWIRM-domain-containing protein</fullName>
    </recommendedName>
</protein>
<evidence type="ECO:0000259" key="12">
    <source>
        <dbReference type="PROSITE" id="PS51293"/>
    </source>
</evidence>
<dbReference type="Proteomes" id="UP000298030">
    <property type="component" value="Unassembled WGS sequence"/>
</dbReference>
<keyword evidence="3" id="KW-0862">Zinc</keyword>
<dbReference type="Pfam" id="PF04433">
    <property type="entry name" value="SWIRM"/>
    <property type="match status" value="1"/>
</dbReference>
<keyword evidence="1" id="KW-0479">Metal-binding</keyword>
<dbReference type="GO" id="GO:0016514">
    <property type="term" value="C:SWI/SNF complex"/>
    <property type="evidence" value="ECO:0007669"/>
    <property type="project" value="TreeGrafter"/>
</dbReference>
<dbReference type="PROSITE" id="PS50934">
    <property type="entry name" value="SWIRM"/>
    <property type="match status" value="1"/>
</dbReference>
<evidence type="ECO:0000256" key="9">
    <source>
        <dbReference type="SAM" id="MobiDB-lite"/>
    </source>
</evidence>
<dbReference type="FunFam" id="1.10.10.10:FF:000020">
    <property type="entry name" value="SWI/SNF complex subunit SMARCC2 isoform c"/>
    <property type="match status" value="1"/>
</dbReference>
<dbReference type="InterPro" id="IPR041984">
    <property type="entry name" value="Rsc8/Ssr1/Ssr2_ZZ"/>
</dbReference>
<feature type="domain" description="Myb-like" evidence="10">
    <location>
        <begin position="824"/>
        <end position="868"/>
    </location>
</feature>
<dbReference type="FunFam" id="1.10.10.60:FF:000014">
    <property type="entry name" value="SWI/SNF complex subunit SMARCC2 isoform C"/>
    <property type="match status" value="1"/>
</dbReference>
<dbReference type="SMART" id="SM00291">
    <property type="entry name" value="ZnF_ZZ"/>
    <property type="match status" value="1"/>
</dbReference>
<keyword evidence="2" id="KW-0863">Zinc-finger</keyword>
<keyword evidence="4" id="KW-0805">Transcription regulation</keyword>
<dbReference type="InterPro" id="IPR007526">
    <property type="entry name" value="SWIRM"/>
</dbReference>
<keyword evidence="14" id="KW-1185">Reference proteome</keyword>
<evidence type="ECO:0000256" key="2">
    <source>
        <dbReference type="ARBA" id="ARBA00022771"/>
    </source>
</evidence>
<feature type="compositionally biased region" description="Polar residues" evidence="9">
    <location>
        <begin position="969"/>
        <end position="981"/>
    </location>
</feature>
<dbReference type="CDD" id="cd00167">
    <property type="entry name" value="SANT"/>
    <property type="match status" value="1"/>
</dbReference>
<dbReference type="OrthoDB" id="118550at2759"/>
<dbReference type="Pfam" id="PF00569">
    <property type="entry name" value="ZZ"/>
    <property type="match status" value="1"/>
</dbReference>
<dbReference type="SUPFAM" id="SSF52047">
    <property type="entry name" value="RNI-like"/>
    <property type="match status" value="1"/>
</dbReference>
<feature type="domain" description="SWIRM" evidence="11">
    <location>
        <begin position="574"/>
        <end position="671"/>
    </location>
</feature>
<evidence type="ECO:0000313" key="13">
    <source>
        <dbReference type="EMBL" id="TEB34076.1"/>
    </source>
</evidence>
<dbReference type="PROSITE" id="PS51293">
    <property type="entry name" value="SANT"/>
    <property type="match status" value="1"/>
</dbReference>
<dbReference type="InterPro" id="IPR001005">
    <property type="entry name" value="SANT/Myb"/>
</dbReference>
<keyword evidence="8" id="KW-0175">Coiled coil</keyword>
<dbReference type="InterPro" id="IPR032675">
    <property type="entry name" value="LRR_dom_sf"/>
</dbReference>
<dbReference type="InterPro" id="IPR017884">
    <property type="entry name" value="SANT_dom"/>
</dbReference>
<keyword evidence="5" id="KW-0238">DNA-binding</keyword>
<feature type="region of interest" description="Disordered" evidence="9">
    <location>
        <begin position="684"/>
        <end position="714"/>
    </location>
</feature>
<feature type="compositionally biased region" description="Acidic residues" evidence="9">
    <location>
        <begin position="533"/>
        <end position="549"/>
    </location>
</feature>
<keyword evidence="7" id="KW-0539">Nucleus</keyword>
<evidence type="ECO:0000256" key="5">
    <source>
        <dbReference type="ARBA" id="ARBA00023125"/>
    </source>
</evidence>
<gene>
    <name evidence="13" type="ORF">FA13DRAFT_1812080</name>
</gene>
<evidence type="ECO:0000259" key="11">
    <source>
        <dbReference type="PROSITE" id="PS50934"/>
    </source>
</evidence>
<feature type="region of interest" description="Disordered" evidence="9">
    <location>
        <begin position="925"/>
        <end position="981"/>
    </location>
</feature>
<comment type="caution">
    <text evidence="13">The sequence shown here is derived from an EMBL/GenBank/DDBJ whole genome shotgun (WGS) entry which is preliminary data.</text>
</comment>
<keyword evidence="6" id="KW-0804">Transcription</keyword>
<dbReference type="PANTHER" id="PTHR12802:SF41">
    <property type="entry name" value="BRAHMA ASSOCIATED PROTEIN 155 KDA"/>
    <property type="match status" value="1"/>
</dbReference>
<evidence type="ECO:0000259" key="10">
    <source>
        <dbReference type="PROSITE" id="PS50090"/>
    </source>
</evidence>
<feature type="region of interest" description="Disordered" evidence="9">
    <location>
        <begin position="729"/>
        <end position="761"/>
    </location>
</feature>
<sequence>MASLNGVWIPEDVLNAIFEATAPKNLKSALPLPHLSPLLLGHVCRVWRNLSHKNHFLWSRVYLSETREVSRWAKRQRHAADLDLGRLKCTAQAYYWLDRCGATGLSLALKAYPEEIAQAFFDTVVKENLGRFRELDLAGLPFQSVEVIHSDVPLPSLESLAISGVEAQVGLPPHTFDGWTGLARSSSLRRVHFGATHRYWKSVPLNVPWGQLTHLSLTSWLYGDVSYHLLKACTRLRSCTLSIQDVNWPKEEWSSVSLPHLRQLDVMFGWGALISVFDCLDMPSLRSFALRADSGARHLIRNLRDPSPSRDHLFAQLRNISTLTISVGQLLQREHDKVITSDFLFELLRNSCWHLTTLSISCQLENYGQLFARLCDEGNPLLPHLQFLTLCITHNLDDKVKDHFSPLAFVRMALVRSGRALVSHTMGSSRCPPLDITIHVYPEWNGQVVGKRAILEAYTTVTADEPSVDPENASGKRSELDPIQSGDIGNLPNEPSGSSSGPETGSGKTRQLKDRNVEDDEDGGAGDVSMADGADDENDSGDDNDDEDPAQLEATRLRLEEQARKYLAAQTHEIIIPSYSAWFDMSKIHPVERRALPEFFNSRNRSKTPAIYKDYRDFMINTYRLRPTEYLTVTACRRNLAGDVCAIMRVHAFLEQWGLINYQASALAPPFTGHFRVVLDTPRGLQSLHPGTRPPNPAGPVGNGSARPQPGQTAAPASLELRSNIYQTTAKSSRPVSSSEAATLANGTTPVKANGTSPSPTVHSCDTCGADCTLLRYHSLKDKKYEICAPCYLDGRFPSTMFSGDFVKLTSQSDAVNHGQGSGGDWSDQEILLLLEGVEMYDDDWVKIEEHVGSRSAQQCLRKFLELPIEDPYLNTEGSMGPLRFGRIPFEQADNPVMSVVAFLAGVVNPGVASEAAKTALHELTKAKTEGEEETEKEGNEVSKAKEDDKMDEDATEKAVGESDGMAVDSSTSTSGKAPGLPQSQVARAAHLALKSSAKAAQALADAEDAQIKSTLAQLIKLTLTKLETKMSQFEELEDILEEERKSLETARVALVSERLGLKRLLEGVRAELAKSGGQVVPGGIAANALTATLGTTGQGMVANEVSGFDASNGPVQDGSTVQLS</sequence>
<dbReference type="AlphaFoldDB" id="A0A4Y7TIS4"/>
<dbReference type="GO" id="GO:0006338">
    <property type="term" value="P:chromatin remodeling"/>
    <property type="evidence" value="ECO:0007669"/>
    <property type="project" value="UniProtKB-ARBA"/>
</dbReference>
<dbReference type="SUPFAM" id="SSF46689">
    <property type="entry name" value="Homeodomain-like"/>
    <property type="match status" value="2"/>
</dbReference>
<evidence type="ECO:0000256" key="1">
    <source>
        <dbReference type="ARBA" id="ARBA00022723"/>
    </source>
</evidence>
<dbReference type="STRING" id="71717.A0A4Y7TIS4"/>
<dbReference type="Gene3D" id="3.80.10.10">
    <property type="entry name" value="Ribonuclease Inhibitor"/>
    <property type="match status" value="1"/>
</dbReference>
<dbReference type="Pfam" id="PF16495">
    <property type="entry name" value="SWIRM-assoc_1"/>
    <property type="match status" value="1"/>
</dbReference>
<name>A0A4Y7TIS4_COPMI</name>
<reference evidence="13 14" key="1">
    <citation type="journal article" date="2019" name="Nat. Ecol. Evol.">
        <title>Megaphylogeny resolves global patterns of mushroom evolution.</title>
        <authorList>
            <person name="Varga T."/>
            <person name="Krizsan K."/>
            <person name="Foldi C."/>
            <person name="Dima B."/>
            <person name="Sanchez-Garcia M."/>
            <person name="Sanchez-Ramirez S."/>
            <person name="Szollosi G.J."/>
            <person name="Szarkandi J.G."/>
            <person name="Papp V."/>
            <person name="Albert L."/>
            <person name="Andreopoulos W."/>
            <person name="Angelini C."/>
            <person name="Antonin V."/>
            <person name="Barry K.W."/>
            <person name="Bougher N.L."/>
            <person name="Buchanan P."/>
            <person name="Buyck B."/>
            <person name="Bense V."/>
            <person name="Catcheside P."/>
            <person name="Chovatia M."/>
            <person name="Cooper J."/>
            <person name="Damon W."/>
            <person name="Desjardin D."/>
            <person name="Finy P."/>
            <person name="Geml J."/>
            <person name="Haridas S."/>
            <person name="Hughes K."/>
            <person name="Justo A."/>
            <person name="Karasinski D."/>
            <person name="Kautmanova I."/>
            <person name="Kiss B."/>
            <person name="Kocsube S."/>
            <person name="Kotiranta H."/>
            <person name="LaButti K.M."/>
            <person name="Lechner B.E."/>
            <person name="Liimatainen K."/>
            <person name="Lipzen A."/>
            <person name="Lukacs Z."/>
            <person name="Mihaltcheva S."/>
            <person name="Morgado L.N."/>
            <person name="Niskanen T."/>
            <person name="Noordeloos M.E."/>
            <person name="Ohm R.A."/>
            <person name="Ortiz-Santana B."/>
            <person name="Ovrebo C."/>
            <person name="Racz N."/>
            <person name="Riley R."/>
            <person name="Savchenko A."/>
            <person name="Shiryaev A."/>
            <person name="Soop K."/>
            <person name="Spirin V."/>
            <person name="Szebenyi C."/>
            <person name="Tomsovsky M."/>
            <person name="Tulloss R.E."/>
            <person name="Uehling J."/>
            <person name="Grigoriev I.V."/>
            <person name="Vagvolgyi C."/>
            <person name="Papp T."/>
            <person name="Martin F.M."/>
            <person name="Miettinen O."/>
            <person name="Hibbett D.S."/>
            <person name="Nagy L.G."/>
        </authorList>
    </citation>
    <scope>NUCLEOTIDE SEQUENCE [LARGE SCALE GENOMIC DNA]</scope>
    <source>
        <strain evidence="13 14">FP101781</strain>
    </source>
</reference>
<dbReference type="GO" id="GO:0003677">
    <property type="term" value="F:DNA binding"/>
    <property type="evidence" value="ECO:0007669"/>
    <property type="project" value="UniProtKB-KW"/>
</dbReference>
<dbReference type="PROSITE" id="PS50090">
    <property type="entry name" value="MYB_LIKE"/>
    <property type="match status" value="1"/>
</dbReference>
<dbReference type="CDD" id="cd02336">
    <property type="entry name" value="ZZ_RSC8"/>
    <property type="match status" value="1"/>
</dbReference>
<feature type="coiled-coil region" evidence="8">
    <location>
        <begin position="1024"/>
        <end position="1054"/>
    </location>
</feature>
<evidence type="ECO:0000256" key="6">
    <source>
        <dbReference type="ARBA" id="ARBA00023163"/>
    </source>
</evidence>
<evidence type="ECO:0000256" key="8">
    <source>
        <dbReference type="SAM" id="Coils"/>
    </source>
</evidence>
<dbReference type="PANTHER" id="PTHR12802">
    <property type="entry name" value="SWI/SNF COMPLEX-RELATED"/>
    <property type="match status" value="1"/>
</dbReference>
<accession>A0A4Y7TIS4</accession>
<dbReference type="InterPro" id="IPR032451">
    <property type="entry name" value="SMARCC_C"/>
</dbReference>
<feature type="domain" description="SANT" evidence="12">
    <location>
        <begin position="821"/>
        <end position="872"/>
    </location>
</feature>
<organism evidence="13 14">
    <name type="scientific">Coprinellus micaceus</name>
    <name type="common">Glistening ink-cap mushroom</name>
    <name type="synonym">Coprinus micaceus</name>
    <dbReference type="NCBI Taxonomy" id="71717"/>
    <lineage>
        <taxon>Eukaryota</taxon>
        <taxon>Fungi</taxon>
        <taxon>Dikarya</taxon>
        <taxon>Basidiomycota</taxon>
        <taxon>Agaricomycotina</taxon>
        <taxon>Agaricomycetes</taxon>
        <taxon>Agaricomycetidae</taxon>
        <taxon>Agaricales</taxon>
        <taxon>Agaricineae</taxon>
        <taxon>Psathyrellaceae</taxon>
        <taxon>Coprinellus</taxon>
    </lineage>
</organism>
<dbReference type="SMART" id="SM00717">
    <property type="entry name" value="SANT"/>
    <property type="match status" value="1"/>
</dbReference>
<dbReference type="GO" id="GO:0008270">
    <property type="term" value="F:zinc ion binding"/>
    <property type="evidence" value="ECO:0007669"/>
    <property type="project" value="UniProtKB-KW"/>
</dbReference>
<feature type="compositionally biased region" description="Basic and acidic residues" evidence="9">
    <location>
        <begin position="937"/>
        <end position="949"/>
    </location>
</feature>
<feature type="region of interest" description="Disordered" evidence="9">
    <location>
        <begin position="463"/>
        <end position="549"/>
    </location>
</feature>
<evidence type="ECO:0000313" key="14">
    <source>
        <dbReference type="Proteomes" id="UP000298030"/>
    </source>
</evidence>